<dbReference type="SUPFAM" id="SSF81383">
    <property type="entry name" value="F-box domain"/>
    <property type="match status" value="1"/>
</dbReference>
<dbReference type="InterPro" id="IPR036047">
    <property type="entry name" value="F-box-like_dom_sf"/>
</dbReference>
<dbReference type="OrthoDB" id="1259151at2759"/>
<dbReference type="Proteomes" id="UP000039046">
    <property type="component" value="Unassembled WGS sequence"/>
</dbReference>
<keyword evidence="4" id="KW-1185">Reference proteome</keyword>
<dbReference type="CDD" id="cd09917">
    <property type="entry name" value="F-box_SF"/>
    <property type="match status" value="1"/>
</dbReference>
<protein>
    <recommendedName>
        <fullName evidence="2">F-box domain-containing protein</fullName>
    </recommendedName>
</protein>
<evidence type="ECO:0000256" key="1">
    <source>
        <dbReference type="SAM" id="MobiDB-lite"/>
    </source>
</evidence>
<dbReference type="EMBL" id="CDHN01000003">
    <property type="protein sequence ID" value="CEJ91067.1"/>
    <property type="molecule type" value="Genomic_DNA"/>
</dbReference>
<feature type="compositionally biased region" description="Basic residues" evidence="1">
    <location>
        <begin position="629"/>
        <end position="646"/>
    </location>
</feature>
<feature type="domain" description="F-box" evidence="2">
    <location>
        <begin position="3"/>
        <end position="49"/>
    </location>
</feature>
<reference evidence="3 4" key="1">
    <citation type="journal article" date="2015" name="Genome Announc.">
        <title>Draft Genome Sequence and Gene Annotation of the Entomopathogenic Fungus Verticillium hemipterigenum.</title>
        <authorList>
            <person name="Horn F."/>
            <person name="Habel A."/>
            <person name="Scharf D.H."/>
            <person name="Dworschak J."/>
            <person name="Brakhage A.A."/>
            <person name="Guthke R."/>
            <person name="Hertweck C."/>
            <person name="Linde J."/>
        </authorList>
    </citation>
    <scope>NUCLEOTIDE SEQUENCE [LARGE SCALE GENOMIC DNA]</scope>
</reference>
<proteinExistence type="predicted"/>
<feature type="region of interest" description="Disordered" evidence="1">
    <location>
        <begin position="596"/>
        <end position="646"/>
    </location>
</feature>
<organism evidence="3 4">
    <name type="scientific">[Torrubiella] hemipterigena</name>
    <dbReference type="NCBI Taxonomy" id="1531966"/>
    <lineage>
        <taxon>Eukaryota</taxon>
        <taxon>Fungi</taxon>
        <taxon>Dikarya</taxon>
        <taxon>Ascomycota</taxon>
        <taxon>Pezizomycotina</taxon>
        <taxon>Sordariomycetes</taxon>
        <taxon>Hypocreomycetidae</taxon>
        <taxon>Hypocreales</taxon>
        <taxon>Clavicipitaceae</taxon>
        <taxon>Clavicipitaceae incertae sedis</taxon>
        <taxon>'Torrubiella' clade</taxon>
    </lineage>
</organism>
<name>A0A0A1TLS1_9HYPO</name>
<accession>A0A0A1TLS1</accession>
<dbReference type="PROSITE" id="PS50181">
    <property type="entry name" value="FBOX"/>
    <property type="match status" value="1"/>
</dbReference>
<evidence type="ECO:0000313" key="4">
    <source>
        <dbReference type="Proteomes" id="UP000039046"/>
    </source>
</evidence>
<evidence type="ECO:0000259" key="2">
    <source>
        <dbReference type="PROSITE" id="PS50181"/>
    </source>
</evidence>
<dbReference type="AlphaFoldDB" id="A0A0A1TLS1"/>
<dbReference type="HOGENOM" id="CLU_015893_1_0_1"/>
<sequence length="646" mass="70944">MVRSSLITLPDELLHDVVGRLDSARDVAAFQGVCRRTDYLTRHNGWKSFAQAKFPSLKIPASAQLTYSNVADRLTYLDRCWAKRAFFINSYEEELSHHRHGLPPGRRFQQSVSFYPCLDAGLLSSSMEELLVVGAGEDVLSRRRPNLGTAPVPWMKLRGAVDGYMSGSGDVTAVSVVDEARGPGVAIGRADGSLRLQSIHATGFKGNHVDLLPELACEQEPASMPPVTSLGHLAVTWTAYQQQSALLASCQGARLRLYDLSSLKASTRSIAPSQTFDFTNAESTALPLLRSCKFLGSDTIACALGSATDPLQWGQIRPDGIEMFPAVPNMTTLSAAFEKLDVDINNWSQRLTVRAIEPVHGLGGPNIVLSAWDNGSINLHDLRTASPYDAVYRDRFQPYQSSSALLAFGAEHFVAGDNRYMELRVIEFRNPTKSYQHTDGLSCSSEPPFPPPLYGHVGLEKGAAKHNTCSSSNDESCVWHRESRRPTWQPDVTINMGNSKYDRCFSLAKSSDVTGTFYAGFCGAVMEITPALARDVSKDKEPYHRAPKGWTSGHPRSRVSLIETGVSLCSTPEWALEENSVPAPLYSDPAAYTGARADSEEHMRLDSCWTPRRPRDPNTHATPATERRHGGRGRGHGRPRSAQRGR</sequence>
<evidence type="ECO:0000313" key="3">
    <source>
        <dbReference type="EMBL" id="CEJ91067.1"/>
    </source>
</evidence>
<dbReference type="InterPro" id="IPR001810">
    <property type="entry name" value="F-box_dom"/>
</dbReference>
<gene>
    <name evidence="3" type="ORF">VHEMI06806</name>
</gene>